<evidence type="ECO:0000313" key="1">
    <source>
        <dbReference type="EMBL" id="AYV79470.1"/>
    </source>
</evidence>
<sequence length="56" mass="6357">MPQQISSSIVAYGIALDVDYSQYNTLTANPITYTHLMITIYELQIIYCYVMCSAVE</sequence>
<gene>
    <name evidence="1" type="ORF">Faunusvirus16_4</name>
</gene>
<accession>A0A3G4ZX92</accession>
<dbReference type="EMBL" id="MK072147">
    <property type="protein sequence ID" value="AYV79470.1"/>
    <property type="molecule type" value="Genomic_DNA"/>
</dbReference>
<organism evidence="1">
    <name type="scientific">Faunusvirus sp</name>
    <dbReference type="NCBI Taxonomy" id="2487766"/>
    <lineage>
        <taxon>Viruses</taxon>
        <taxon>Varidnaviria</taxon>
        <taxon>Bamfordvirae</taxon>
        <taxon>Nucleocytoviricota</taxon>
        <taxon>Megaviricetes</taxon>
        <taxon>Imitervirales</taxon>
        <taxon>Mimiviridae</taxon>
    </lineage>
</organism>
<proteinExistence type="predicted"/>
<reference evidence="1" key="1">
    <citation type="submission" date="2018-10" db="EMBL/GenBank/DDBJ databases">
        <title>Hidden diversity of soil giant viruses.</title>
        <authorList>
            <person name="Schulz F."/>
            <person name="Alteio L."/>
            <person name="Goudeau D."/>
            <person name="Ryan E.M."/>
            <person name="Malmstrom R.R."/>
            <person name="Blanchard J."/>
            <person name="Woyke T."/>
        </authorList>
    </citation>
    <scope>NUCLEOTIDE SEQUENCE</scope>
    <source>
        <strain evidence="1">FNV1</strain>
    </source>
</reference>
<protein>
    <submittedName>
        <fullName evidence="1">Uncharacterized protein</fullName>
    </submittedName>
</protein>
<name>A0A3G4ZX92_9VIRU</name>